<dbReference type="EMBL" id="LBHB01000002">
    <property type="protein sequence ID" value="KLE34520.1"/>
    <property type="molecule type" value="Genomic_DNA"/>
</dbReference>
<proteinExistence type="predicted"/>
<reference evidence="2 3" key="1">
    <citation type="submission" date="2015-04" db="EMBL/GenBank/DDBJ databases">
        <title>The draft genome sequence of Erythrobacter luteus KA37.</title>
        <authorList>
            <person name="Zhuang L."/>
            <person name="Liu Y."/>
            <person name="Shao Z."/>
        </authorList>
    </citation>
    <scope>NUCLEOTIDE SEQUENCE [LARGE SCALE GENOMIC DNA]</scope>
    <source>
        <strain evidence="2 3">KA37</strain>
    </source>
</reference>
<gene>
    <name evidence="2" type="ORF">AAW00_09910</name>
</gene>
<name>A0A0G9MV00_9SPHN</name>
<dbReference type="AlphaFoldDB" id="A0A0G9MV00"/>
<keyword evidence="3" id="KW-1185">Reference proteome</keyword>
<accession>A0A0G9MV00</accession>
<evidence type="ECO:0000313" key="3">
    <source>
        <dbReference type="Proteomes" id="UP000053464"/>
    </source>
</evidence>
<keyword evidence="1" id="KW-1133">Transmembrane helix</keyword>
<protein>
    <submittedName>
        <fullName evidence="2">Uncharacterized protein</fullName>
    </submittedName>
</protein>
<organism evidence="2 3">
    <name type="scientific">Aurantiacibacter luteus</name>
    <dbReference type="NCBI Taxonomy" id="1581420"/>
    <lineage>
        <taxon>Bacteria</taxon>
        <taxon>Pseudomonadati</taxon>
        <taxon>Pseudomonadota</taxon>
        <taxon>Alphaproteobacteria</taxon>
        <taxon>Sphingomonadales</taxon>
        <taxon>Erythrobacteraceae</taxon>
        <taxon>Aurantiacibacter</taxon>
    </lineage>
</organism>
<dbReference type="PATRIC" id="fig|1581420.6.peg.2033"/>
<feature type="transmembrane region" description="Helical" evidence="1">
    <location>
        <begin position="92"/>
        <end position="116"/>
    </location>
</feature>
<keyword evidence="1" id="KW-0472">Membrane</keyword>
<dbReference type="Proteomes" id="UP000053464">
    <property type="component" value="Unassembled WGS sequence"/>
</dbReference>
<dbReference type="RefSeq" id="WP_047004167.1">
    <property type="nucleotide sequence ID" value="NZ_LBHB01000002.1"/>
</dbReference>
<evidence type="ECO:0000313" key="2">
    <source>
        <dbReference type="EMBL" id="KLE34520.1"/>
    </source>
</evidence>
<dbReference type="STRING" id="1581420.AAW00_09910"/>
<evidence type="ECO:0000256" key="1">
    <source>
        <dbReference type="SAM" id="Phobius"/>
    </source>
</evidence>
<sequence>MGGGLFLIASVPIGIGMMTDGELAHGLLVALLPLLIAAGGTCAGMVFVGLPATSLIMEEPPETRRRYERVGALGGAVLPTLALIIVEGSDPLFVGVGGFFLGCFGALAGLTAGSVWGRWRESLAQRPAATTPAAPINPIHDLLF</sequence>
<feature type="transmembrane region" description="Helical" evidence="1">
    <location>
        <begin position="70"/>
        <end position="86"/>
    </location>
</feature>
<feature type="transmembrane region" description="Helical" evidence="1">
    <location>
        <begin position="27"/>
        <end position="50"/>
    </location>
</feature>
<comment type="caution">
    <text evidence="2">The sequence shown here is derived from an EMBL/GenBank/DDBJ whole genome shotgun (WGS) entry which is preliminary data.</text>
</comment>
<keyword evidence="1" id="KW-0812">Transmembrane</keyword>